<evidence type="ECO:0008006" key="4">
    <source>
        <dbReference type="Google" id="ProtNLM"/>
    </source>
</evidence>
<protein>
    <recommendedName>
        <fullName evidence="4">DUF5671 domain-containing protein</fullName>
    </recommendedName>
</protein>
<comment type="caution">
    <text evidence="2">The sequence shown here is derived from an EMBL/GenBank/DDBJ whole genome shotgun (WGS) entry which is preliminary data.</text>
</comment>
<gene>
    <name evidence="2" type="ORF">AUJ23_02775</name>
</gene>
<dbReference type="Pfam" id="PF18895">
    <property type="entry name" value="T4SS_pilin"/>
    <property type="match status" value="1"/>
</dbReference>
<dbReference type="AlphaFoldDB" id="A0A1J4U9N8"/>
<dbReference type="EMBL" id="MNVC01000031">
    <property type="protein sequence ID" value="OIO18951.1"/>
    <property type="molecule type" value="Genomic_DNA"/>
</dbReference>
<keyword evidence="1" id="KW-1133">Transmembrane helix</keyword>
<name>A0A1J4U9N8_9BACT</name>
<dbReference type="InterPro" id="IPR043993">
    <property type="entry name" value="T4SS_pilin"/>
</dbReference>
<evidence type="ECO:0000313" key="2">
    <source>
        <dbReference type="EMBL" id="OIO18951.1"/>
    </source>
</evidence>
<evidence type="ECO:0000313" key="3">
    <source>
        <dbReference type="Proteomes" id="UP000181941"/>
    </source>
</evidence>
<accession>A0A1J4U9N8</accession>
<evidence type="ECO:0000256" key="1">
    <source>
        <dbReference type="SAM" id="Phobius"/>
    </source>
</evidence>
<feature type="transmembrane region" description="Helical" evidence="1">
    <location>
        <begin position="99"/>
        <end position="121"/>
    </location>
</feature>
<sequence length="151" mass="16658">MKKSQFFILLIILGFLLPFSFVSAVTSTKVIDNINSQNNAFEKGSKISAPADVRIVVARIIKIFLGFVGLLATVYLIYGGFLYMTSSGDATKVTSASKIMLYSAIGLFIILASYSITNFVYKSFQDSLYQIDNPDMGNPMDNNLRGITPKR</sequence>
<proteinExistence type="predicted"/>
<feature type="transmembrane region" description="Helical" evidence="1">
    <location>
        <begin position="56"/>
        <end position="78"/>
    </location>
</feature>
<keyword evidence="1" id="KW-0472">Membrane</keyword>
<reference evidence="2 3" key="1">
    <citation type="journal article" date="2016" name="Environ. Microbiol.">
        <title>Genomic resolution of a cold subsurface aquifer community provides metabolic insights for novel microbes adapted to high CO concentrations.</title>
        <authorList>
            <person name="Probst A.J."/>
            <person name="Castelle C.J."/>
            <person name="Singh A."/>
            <person name="Brown C.T."/>
            <person name="Anantharaman K."/>
            <person name="Sharon I."/>
            <person name="Hug L.A."/>
            <person name="Burstein D."/>
            <person name="Emerson J.B."/>
            <person name="Thomas B.C."/>
            <person name="Banfield J.F."/>
        </authorList>
    </citation>
    <scope>NUCLEOTIDE SEQUENCE [LARGE SCALE GENOMIC DNA]</scope>
    <source>
        <strain evidence="2">CG1_02_32_51</strain>
    </source>
</reference>
<dbReference type="Proteomes" id="UP000181941">
    <property type="component" value="Unassembled WGS sequence"/>
</dbReference>
<keyword evidence="1" id="KW-0812">Transmembrane</keyword>
<organism evidence="2 3">
    <name type="scientific">Candidatus Magasanikbacteria bacterium CG1_02_32_51</name>
    <dbReference type="NCBI Taxonomy" id="1805238"/>
    <lineage>
        <taxon>Bacteria</taxon>
        <taxon>Candidatus Magasanikiibacteriota</taxon>
    </lineage>
</organism>
<dbReference type="STRING" id="1805238.AUJ23_02775"/>